<dbReference type="PANTHER" id="PTHR42738">
    <property type="entry name" value="HYDROXYMETHYLGLUTARYL-COA LYASE"/>
    <property type="match status" value="1"/>
</dbReference>
<dbReference type="EMBL" id="AEIG01000075">
    <property type="protein sequence ID" value="EGG28899.1"/>
    <property type="molecule type" value="Genomic_DNA"/>
</dbReference>
<evidence type="ECO:0000256" key="2">
    <source>
        <dbReference type="ARBA" id="ARBA00022723"/>
    </source>
</evidence>
<dbReference type="Gene3D" id="3.20.20.70">
    <property type="entry name" value="Aldolase class I"/>
    <property type="match status" value="1"/>
</dbReference>
<dbReference type="GO" id="GO:0046951">
    <property type="term" value="P:ketone body biosynthetic process"/>
    <property type="evidence" value="ECO:0007669"/>
    <property type="project" value="TreeGrafter"/>
</dbReference>
<dbReference type="PROSITE" id="PS50991">
    <property type="entry name" value="PYR_CT"/>
    <property type="match status" value="1"/>
</dbReference>
<evidence type="ECO:0000313" key="5">
    <source>
        <dbReference type="Proteomes" id="UP000005615"/>
    </source>
</evidence>
<name>F3L444_9GAMM</name>
<proteinExistence type="inferred from homology"/>
<organism evidence="4 5">
    <name type="scientific">Aequoribacter fuscus</name>
    <dbReference type="NCBI Taxonomy" id="2518989"/>
    <lineage>
        <taxon>Bacteria</taxon>
        <taxon>Pseudomonadati</taxon>
        <taxon>Pseudomonadota</taxon>
        <taxon>Gammaproteobacteria</taxon>
        <taxon>Cellvibrionales</taxon>
        <taxon>Halieaceae</taxon>
        <taxon>Aequoribacter</taxon>
    </lineage>
</organism>
<sequence length="305" mass="32015">MIPQVHINEVGLRDGLQAQSKHLSVDERCRLFDQLATTGVSSVEIGSFVSPKAVPQMAGTDQVLRHALANNTGVALNALVPNRKGYELALASGCKEVNVVVSSTDTMNRKNINMSTAEIMAASQGIIESAVADGVKVNAYVAVAFECPFEGVVDPEQVISLSKRLADWGAQRIVIADTIGAANPFAVEALLRDLLLGISADRVACHFHDTRAMGLANTYAALQSGVRHFDTSIGGLGGCPFAPGASGNVATEDVALLCQQAGFSTGIDFSALMAAVDLVKELTGTAKGGRAHYWLSNHLDKVVGQ</sequence>
<dbReference type="FunFam" id="3.20.20.70:FF:000071">
    <property type="entry name" value="Hydroxymethylglutaryl-CoA lyase"/>
    <property type="match status" value="1"/>
</dbReference>
<dbReference type="AlphaFoldDB" id="F3L444"/>
<dbReference type="NCBIfam" id="NF004283">
    <property type="entry name" value="PRK05692.1"/>
    <property type="match status" value="1"/>
</dbReference>
<reference evidence="4 5" key="1">
    <citation type="journal article" date="2011" name="J. Bacteriol.">
        <title>Genome sequence of strain IMCC3088, a proteorhodopsin-containing marine bacterium belonging to the OM60/NOR5 clade.</title>
        <authorList>
            <person name="Jang Y."/>
            <person name="Oh H.M."/>
            <person name="Kang I."/>
            <person name="Lee K."/>
            <person name="Yang S.J."/>
            <person name="Cho J.C."/>
        </authorList>
    </citation>
    <scope>NUCLEOTIDE SEQUENCE [LARGE SCALE GENOMIC DNA]</scope>
    <source>
        <strain evidence="4 5">IMCC3088</strain>
    </source>
</reference>
<dbReference type="GO" id="GO:0046872">
    <property type="term" value="F:metal ion binding"/>
    <property type="evidence" value="ECO:0007669"/>
    <property type="project" value="UniProtKB-KW"/>
</dbReference>
<dbReference type="Proteomes" id="UP000005615">
    <property type="component" value="Unassembled WGS sequence"/>
</dbReference>
<keyword evidence="3 4" id="KW-0456">Lyase</keyword>
<dbReference type="SUPFAM" id="SSF51569">
    <property type="entry name" value="Aldolase"/>
    <property type="match status" value="1"/>
</dbReference>
<dbReference type="STRING" id="2518989.IMCC3088_2425"/>
<evidence type="ECO:0000256" key="3">
    <source>
        <dbReference type="ARBA" id="ARBA00023239"/>
    </source>
</evidence>
<gene>
    <name evidence="4" type="ORF">IMCC3088_2425</name>
</gene>
<dbReference type="RefSeq" id="WP_009576593.1">
    <property type="nucleotide sequence ID" value="NZ_AEIG01000075.1"/>
</dbReference>
<evidence type="ECO:0000313" key="4">
    <source>
        <dbReference type="EMBL" id="EGG28899.1"/>
    </source>
</evidence>
<keyword evidence="2" id="KW-0479">Metal-binding</keyword>
<accession>F3L444</accession>
<dbReference type="GO" id="GO:0006552">
    <property type="term" value="P:L-leucine catabolic process"/>
    <property type="evidence" value="ECO:0007669"/>
    <property type="project" value="TreeGrafter"/>
</dbReference>
<evidence type="ECO:0000256" key="1">
    <source>
        <dbReference type="ARBA" id="ARBA00009405"/>
    </source>
</evidence>
<dbReference type="CDD" id="cd07938">
    <property type="entry name" value="DRE_TIM_HMGL"/>
    <property type="match status" value="1"/>
</dbReference>
<dbReference type="eggNOG" id="COG0119">
    <property type="taxonomic scope" value="Bacteria"/>
</dbReference>
<dbReference type="PANTHER" id="PTHR42738:SF7">
    <property type="entry name" value="HYDROXYMETHYLGLUTARYL-COA LYASE"/>
    <property type="match status" value="1"/>
</dbReference>
<dbReference type="Pfam" id="PF00682">
    <property type="entry name" value="HMGL-like"/>
    <property type="match status" value="1"/>
</dbReference>
<dbReference type="InterPro" id="IPR013785">
    <property type="entry name" value="Aldolase_TIM"/>
</dbReference>
<keyword evidence="5" id="KW-1185">Reference proteome</keyword>
<dbReference type="OrthoDB" id="9784013at2"/>
<protein>
    <submittedName>
        <fullName evidence="4">Hydroxymethylglutaryl-CoA lyase</fullName>
    </submittedName>
</protein>
<dbReference type="GO" id="GO:0004419">
    <property type="term" value="F:hydroxymethylglutaryl-CoA lyase activity"/>
    <property type="evidence" value="ECO:0007669"/>
    <property type="project" value="TreeGrafter"/>
</dbReference>
<comment type="similarity">
    <text evidence="1">Belongs to the HMG-CoA lyase family.</text>
</comment>
<comment type="caution">
    <text evidence="4">The sequence shown here is derived from an EMBL/GenBank/DDBJ whole genome shotgun (WGS) entry which is preliminary data.</text>
</comment>
<dbReference type="InterPro" id="IPR043594">
    <property type="entry name" value="HMGL"/>
</dbReference>
<dbReference type="InterPro" id="IPR000891">
    <property type="entry name" value="PYR_CT"/>
</dbReference>